<proteinExistence type="predicted"/>
<accession>A0A225UKD0</accession>
<evidence type="ECO:0000313" key="3">
    <source>
        <dbReference type="Proteomes" id="UP000198211"/>
    </source>
</evidence>
<feature type="region of interest" description="Disordered" evidence="1">
    <location>
        <begin position="182"/>
        <end position="203"/>
    </location>
</feature>
<gene>
    <name evidence="2" type="ORF">PHMEG_00037748</name>
</gene>
<evidence type="ECO:0000313" key="2">
    <source>
        <dbReference type="EMBL" id="OWY93006.1"/>
    </source>
</evidence>
<dbReference type="AlphaFoldDB" id="A0A225UKD0"/>
<evidence type="ECO:0000256" key="1">
    <source>
        <dbReference type="SAM" id="MobiDB-lite"/>
    </source>
</evidence>
<protein>
    <submittedName>
        <fullName evidence="2">Uncharacterized protein</fullName>
    </submittedName>
</protein>
<keyword evidence="3" id="KW-1185">Reference proteome</keyword>
<feature type="compositionally biased region" description="Polar residues" evidence="1">
    <location>
        <begin position="186"/>
        <end position="196"/>
    </location>
</feature>
<sequence>MVEGVTELNTYEETLERCALGVCSGFVRPLPDDEMDALYQRRRAIRSKLVTVIGTVTVRSLHRAWTAFVEMWNTEGREAFTRTLEAREVVHQRLSVGTLASSICSLSWEADCFCCYVHYREGCRSCHESVVSETAWRHTTQITLFPETELREIGSYQEALHKARCGVPPRCLEDLHQMRGVLRTPPRSSKCPQQEPTVAPSYRASARASGQYIGGAQGHLRRGAARRSPVDQVVLKIHLNDVSNIARAIHKRDRTIALKLGDAPTAQRLDRLARRMDQL</sequence>
<name>A0A225UKD0_9STRA</name>
<reference evidence="3" key="1">
    <citation type="submission" date="2017-03" db="EMBL/GenBank/DDBJ databases">
        <title>Phytopthora megakarya and P. palmivora, two closely related causual agents of cacao black pod achieved similar genome size and gene model numbers by different mechanisms.</title>
        <authorList>
            <person name="Ali S."/>
            <person name="Shao J."/>
            <person name="Larry D.J."/>
            <person name="Kronmiller B."/>
            <person name="Shen D."/>
            <person name="Strem M.D."/>
            <person name="Melnick R.L."/>
            <person name="Guiltinan M.J."/>
            <person name="Tyler B.M."/>
            <person name="Meinhardt L.W."/>
            <person name="Bailey B.A."/>
        </authorList>
    </citation>
    <scope>NUCLEOTIDE SEQUENCE [LARGE SCALE GENOMIC DNA]</scope>
    <source>
        <strain evidence="3">zdho120</strain>
    </source>
</reference>
<comment type="caution">
    <text evidence="2">The sequence shown here is derived from an EMBL/GenBank/DDBJ whole genome shotgun (WGS) entry which is preliminary data.</text>
</comment>
<organism evidence="2 3">
    <name type="scientific">Phytophthora megakarya</name>
    <dbReference type="NCBI Taxonomy" id="4795"/>
    <lineage>
        <taxon>Eukaryota</taxon>
        <taxon>Sar</taxon>
        <taxon>Stramenopiles</taxon>
        <taxon>Oomycota</taxon>
        <taxon>Peronosporomycetes</taxon>
        <taxon>Peronosporales</taxon>
        <taxon>Peronosporaceae</taxon>
        <taxon>Phytophthora</taxon>
    </lineage>
</organism>
<dbReference type="Proteomes" id="UP000198211">
    <property type="component" value="Unassembled WGS sequence"/>
</dbReference>
<dbReference type="EMBL" id="NBNE01016869">
    <property type="protein sequence ID" value="OWY93006.1"/>
    <property type="molecule type" value="Genomic_DNA"/>
</dbReference>